<name>A0A9W9ALX8_9AGAR</name>
<gene>
    <name evidence="1" type="ORF">J3R30DRAFT_3681048</name>
</gene>
<proteinExistence type="predicted"/>
<dbReference type="AlphaFoldDB" id="A0A9W9ALX8"/>
<protein>
    <submittedName>
        <fullName evidence="1">Uncharacterized protein</fullName>
    </submittedName>
</protein>
<evidence type="ECO:0000313" key="1">
    <source>
        <dbReference type="EMBL" id="KAJ4483702.1"/>
    </source>
</evidence>
<reference evidence="1" key="1">
    <citation type="submission" date="2022-08" db="EMBL/GenBank/DDBJ databases">
        <title>A Global Phylogenomic Analysis of the Shiitake Genus Lentinula.</title>
        <authorList>
            <consortium name="DOE Joint Genome Institute"/>
            <person name="Sierra-Patev S."/>
            <person name="Min B."/>
            <person name="Naranjo-Ortiz M."/>
            <person name="Looney B."/>
            <person name="Konkel Z."/>
            <person name="Slot J.C."/>
            <person name="Sakamoto Y."/>
            <person name="Steenwyk J.L."/>
            <person name="Rokas A."/>
            <person name="Carro J."/>
            <person name="Camarero S."/>
            <person name="Ferreira P."/>
            <person name="Molpeceres G."/>
            <person name="Ruiz-Duenas F.J."/>
            <person name="Serrano A."/>
            <person name="Henrissat B."/>
            <person name="Drula E."/>
            <person name="Hughes K.W."/>
            <person name="Mata J.L."/>
            <person name="Ishikawa N.K."/>
            <person name="Vargas-Isla R."/>
            <person name="Ushijima S."/>
            <person name="Smith C.A."/>
            <person name="Ahrendt S."/>
            <person name="Andreopoulos W."/>
            <person name="He G."/>
            <person name="Labutti K."/>
            <person name="Lipzen A."/>
            <person name="Ng V."/>
            <person name="Riley R."/>
            <person name="Sandor L."/>
            <person name="Barry K."/>
            <person name="Martinez A.T."/>
            <person name="Xiao Y."/>
            <person name="Gibbons J.G."/>
            <person name="Terashima K."/>
            <person name="Grigoriev I.V."/>
            <person name="Hibbett D.S."/>
        </authorList>
    </citation>
    <scope>NUCLEOTIDE SEQUENCE</scope>
    <source>
        <strain evidence="1">JLM2183</strain>
    </source>
</reference>
<organism evidence="1 2">
    <name type="scientific">Lentinula aciculospora</name>
    <dbReference type="NCBI Taxonomy" id="153920"/>
    <lineage>
        <taxon>Eukaryota</taxon>
        <taxon>Fungi</taxon>
        <taxon>Dikarya</taxon>
        <taxon>Basidiomycota</taxon>
        <taxon>Agaricomycotina</taxon>
        <taxon>Agaricomycetes</taxon>
        <taxon>Agaricomycetidae</taxon>
        <taxon>Agaricales</taxon>
        <taxon>Marasmiineae</taxon>
        <taxon>Omphalotaceae</taxon>
        <taxon>Lentinula</taxon>
    </lineage>
</organism>
<dbReference type="Proteomes" id="UP001150266">
    <property type="component" value="Unassembled WGS sequence"/>
</dbReference>
<comment type="caution">
    <text evidence="1">The sequence shown here is derived from an EMBL/GenBank/DDBJ whole genome shotgun (WGS) entry which is preliminary data.</text>
</comment>
<sequence>MVYSRSVLTAGVAVGVASLAFAIPLPFSVGLSAPTTSSGFPNPDQASGGARSQLSARELKIMIDDRYHLRPVEESTALIEDNPRPDNDKLEHVIEVMIPAPGQVSVVFQHHFFPLIFINPKISRCMSHKDESTMVAVPVGFTHGPPLVHIQRRIPMTLPFTVPEATTFIENLNTDPELRGAKQGMKHDFLQFLLVNRGLNVHLIIGTWSTFEQLPEVKEELSVPMYQGKYEDFMKAYFVYLHMDKMKAGTEEERRKLKEAMEKVPS</sequence>
<keyword evidence="2" id="KW-1185">Reference proteome</keyword>
<evidence type="ECO:0000313" key="2">
    <source>
        <dbReference type="Proteomes" id="UP001150266"/>
    </source>
</evidence>
<accession>A0A9W9ALX8</accession>
<dbReference type="EMBL" id="JAOTPV010000004">
    <property type="protein sequence ID" value="KAJ4483702.1"/>
    <property type="molecule type" value="Genomic_DNA"/>
</dbReference>